<evidence type="ECO:0008006" key="2">
    <source>
        <dbReference type="Google" id="ProtNLM"/>
    </source>
</evidence>
<dbReference type="SUPFAM" id="SSF47413">
    <property type="entry name" value="lambda repressor-like DNA-binding domains"/>
    <property type="match status" value="1"/>
</dbReference>
<dbReference type="EMBL" id="LAZR01000290">
    <property type="protein sequence ID" value="KKN76722.1"/>
    <property type="molecule type" value="Genomic_DNA"/>
</dbReference>
<dbReference type="AlphaFoldDB" id="A0A0F9TP33"/>
<comment type="caution">
    <text evidence="1">The sequence shown here is derived from an EMBL/GenBank/DDBJ whole genome shotgun (WGS) entry which is preliminary data.</text>
</comment>
<dbReference type="Pfam" id="PF15943">
    <property type="entry name" value="YdaS_toxin"/>
    <property type="match status" value="1"/>
</dbReference>
<dbReference type="InterPro" id="IPR010982">
    <property type="entry name" value="Lambda_DNA-bd_dom_sf"/>
</dbReference>
<dbReference type="Gene3D" id="1.10.260.40">
    <property type="entry name" value="lambda repressor-like DNA-binding domains"/>
    <property type="match status" value="1"/>
</dbReference>
<dbReference type="GO" id="GO:0003677">
    <property type="term" value="F:DNA binding"/>
    <property type="evidence" value="ECO:0007669"/>
    <property type="project" value="InterPro"/>
</dbReference>
<name>A0A0F9TP33_9ZZZZ</name>
<reference evidence="1" key="1">
    <citation type="journal article" date="2015" name="Nature">
        <title>Complex archaea that bridge the gap between prokaryotes and eukaryotes.</title>
        <authorList>
            <person name="Spang A."/>
            <person name="Saw J.H."/>
            <person name="Jorgensen S.L."/>
            <person name="Zaremba-Niedzwiedzka K."/>
            <person name="Martijn J."/>
            <person name="Lind A.E."/>
            <person name="van Eijk R."/>
            <person name="Schleper C."/>
            <person name="Guy L."/>
            <person name="Ettema T.J."/>
        </authorList>
    </citation>
    <scope>NUCLEOTIDE SEQUENCE</scope>
</reference>
<protein>
    <recommendedName>
        <fullName evidence="2">HTH cro/C1-type domain-containing protein</fullName>
    </recommendedName>
</protein>
<proteinExistence type="predicted"/>
<gene>
    <name evidence="1" type="ORF">LCGC14_0366930</name>
</gene>
<organism evidence="1">
    <name type="scientific">marine sediment metagenome</name>
    <dbReference type="NCBI Taxonomy" id="412755"/>
    <lineage>
        <taxon>unclassified sequences</taxon>
        <taxon>metagenomes</taxon>
        <taxon>ecological metagenomes</taxon>
    </lineage>
</organism>
<evidence type="ECO:0000313" key="1">
    <source>
        <dbReference type="EMBL" id="KKN76722.1"/>
    </source>
</evidence>
<sequence>MDVAKILSQAAEICGTRRELAEHLDVSVASLDKWRRDRRIPAKHCLQIYRLTTVPLYRLNDVFPETLIVGSRWQERILKRLKRLKDQGLRRDIETMLELEVGDG</sequence>
<dbReference type="InterPro" id="IPR031856">
    <property type="entry name" value="YdaS_toxin-like"/>
</dbReference>
<accession>A0A0F9TP33</accession>